<comment type="caution">
    <text evidence="3">The sequence shown here is derived from an EMBL/GenBank/DDBJ whole genome shotgun (WGS) entry which is preliminary data.</text>
</comment>
<keyword evidence="2" id="KW-0812">Transmembrane</keyword>
<sequence>MKIIIIVLIALYSLFVFIVGDTAQKGMLLSVLVLTGLIALFYKYSTLARTIMTRYEELKKAVFTADNITHFIDDLEIQKDAYKDKKMDPGLEVNHTIGVLKRSKLLAGISKDANEEEVIRADDSAQTQQSPQSKTSLPSNQ</sequence>
<gene>
    <name evidence="3" type="ORF">A3A65_00255</name>
</gene>
<feature type="transmembrane region" description="Helical" evidence="2">
    <location>
        <begin position="26"/>
        <end position="44"/>
    </location>
</feature>
<accession>A0A1G1W219</accession>
<evidence type="ECO:0000256" key="2">
    <source>
        <dbReference type="SAM" id="Phobius"/>
    </source>
</evidence>
<dbReference type="Proteomes" id="UP000176723">
    <property type="component" value="Unassembled WGS sequence"/>
</dbReference>
<name>A0A1G1W219_9BACT</name>
<dbReference type="AlphaFoldDB" id="A0A1G1W219"/>
<protein>
    <submittedName>
        <fullName evidence="3">Uncharacterized protein</fullName>
    </submittedName>
</protein>
<organism evidence="3 4">
    <name type="scientific">Candidatus Chisholmbacteria bacterium RIFCSPLOWO2_01_FULL_49_14</name>
    <dbReference type="NCBI Taxonomy" id="1797593"/>
    <lineage>
        <taxon>Bacteria</taxon>
        <taxon>Candidatus Chisholmiibacteriota</taxon>
    </lineage>
</organism>
<proteinExistence type="predicted"/>
<dbReference type="STRING" id="1797593.A3A65_00255"/>
<feature type="compositionally biased region" description="Polar residues" evidence="1">
    <location>
        <begin position="124"/>
        <end position="141"/>
    </location>
</feature>
<feature type="region of interest" description="Disordered" evidence="1">
    <location>
        <begin position="117"/>
        <end position="141"/>
    </location>
</feature>
<keyword evidence="2" id="KW-1133">Transmembrane helix</keyword>
<reference evidence="3 4" key="1">
    <citation type="journal article" date="2016" name="Nat. Commun.">
        <title>Thousands of microbial genomes shed light on interconnected biogeochemical processes in an aquifer system.</title>
        <authorList>
            <person name="Anantharaman K."/>
            <person name="Brown C.T."/>
            <person name="Hug L.A."/>
            <person name="Sharon I."/>
            <person name="Castelle C.J."/>
            <person name="Probst A.J."/>
            <person name="Thomas B.C."/>
            <person name="Singh A."/>
            <person name="Wilkins M.J."/>
            <person name="Karaoz U."/>
            <person name="Brodie E.L."/>
            <person name="Williams K.H."/>
            <person name="Hubbard S.S."/>
            <person name="Banfield J.F."/>
        </authorList>
    </citation>
    <scope>NUCLEOTIDE SEQUENCE [LARGE SCALE GENOMIC DNA]</scope>
</reference>
<evidence type="ECO:0000313" key="4">
    <source>
        <dbReference type="Proteomes" id="UP000176723"/>
    </source>
</evidence>
<dbReference type="EMBL" id="MHCL01000011">
    <property type="protein sequence ID" value="OGY21437.1"/>
    <property type="molecule type" value="Genomic_DNA"/>
</dbReference>
<evidence type="ECO:0000313" key="3">
    <source>
        <dbReference type="EMBL" id="OGY21437.1"/>
    </source>
</evidence>
<evidence type="ECO:0000256" key="1">
    <source>
        <dbReference type="SAM" id="MobiDB-lite"/>
    </source>
</evidence>
<keyword evidence="2" id="KW-0472">Membrane</keyword>